<name>A0A678ZJX2_9CAUD</name>
<dbReference type="EMBL" id="MK290737">
    <property type="protein sequence ID" value="AZV02164.1"/>
    <property type="molecule type" value="Genomic_DNA"/>
</dbReference>
<protein>
    <recommendedName>
        <fullName evidence="3">DUF1653 domain-containing protein</fullName>
    </recommendedName>
</protein>
<keyword evidence="2" id="KW-1185">Reference proteome</keyword>
<sequence>MVQFSSKLPKYLCYKPRQGLYEVLSWCNIKVESTDEWVRGLVYRSNETGEVYSRPLTAFTENFEVFYS</sequence>
<accession>A0A678ZJX2</accession>
<organism evidence="1 2">
    <name type="scientific">Pectobacterium phage Arno162</name>
    <dbReference type="NCBI Taxonomy" id="2500577"/>
    <lineage>
        <taxon>Viruses</taxon>
        <taxon>Duplodnaviria</taxon>
        <taxon>Heunggongvirae</taxon>
        <taxon>Uroviricota</taxon>
        <taxon>Caudoviricetes</taxon>
        <taxon>Andersonviridae</taxon>
        <taxon>Andersonviridae incertae sedis</taxon>
        <taxon>Arnovirus</taxon>
        <taxon>Arnovirus arno162</taxon>
    </lineage>
</organism>
<evidence type="ECO:0008006" key="3">
    <source>
        <dbReference type="Google" id="ProtNLM"/>
    </source>
</evidence>
<reference evidence="1 2" key="1">
    <citation type="submission" date="2018-12" db="EMBL/GenBank/DDBJ databases">
        <authorList>
            <person name="Shneider M.M."/>
            <person name="Kabilov M.R."/>
            <person name="Miroshnikov K.A."/>
        </authorList>
    </citation>
    <scope>NUCLEOTIDE SEQUENCE [LARGE SCALE GENOMIC DNA]</scope>
</reference>
<gene>
    <name evidence="1" type="ORF">Arno162_124</name>
</gene>
<proteinExistence type="predicted"/>
<evidence type="ECO:0000313" key="1">
    <source>
        <dbReference type="EMBL" id="AZV02164.1"/>
    </source>
</evidence>
<evidence type="ECO:0000313" key="2">
    <source>
        <dbReference type="Proteomes" id="UP000430872"/>
    </source>
</evidence>
<dbReference type="Proteomes" id="UP000430872">
    <property type="component" value="Segment"/>
</dbReference>